<accession>A0A5E8HH14</accession>
<dbReference type="EMBL" id="AOGX02000008">
    <property type="protein sequence ID" value="EOQ90575.1"/>
    <property type="molecule type" value="Genomic_DNA"/>
</dbReference>
<comment type="caution">
    <text evidence="1">The sequence shown here is derived from an EMBL/GenBank/DDBJ whole genome shotgun (WGS) entry which is preliminary data.</text>
</comment>
<proteinExistence type="predicted"/>
<name>A0A5E8HH14_9LEPT</name>
<organism evidence="1 2">
    <name type="scientific">Leptospira yanagawae serovar Saopaulo str. Sao Paulo = ATCC 700523</name>
    <dbReference type="NCBI Taxonomy" id="1249483"/>
    <lineage>
        <taxon>Bacteria</taxon>
        <taxon>Pseudomonadati</taxon>
        <taxon>Spirochaetota</taxon>
        <taxon>Spirochaetia</taxon>
        <taxon>Leptospirales</taxon>
        <taxon>Leptospiraceae</taxon>
        <taxon>Leptospira</taxon>
    </lineage>
</organism>
<dbReference type="RefSeq" id="WP_015675895.1">
    <property type="nucleotide sequence ID" value="NZ_AOGX02000008.1"/>
</dbReference>
<protein>
    <submittedName>
        <fullName evidence="1">Uncharacterized protein</fullName>
    </submittedName>
</protein>
<dbReference type="Proteomes" id="UP000013996">
    <property type="component" value="Unassembled WGS sequence"/>
</dbReference>
<evidence type="ECO:0000313" key="2">
    <source>
        <dbReference type="Proteomes" id="UP000013996"/>
    </source>
</evidence>
<reference evidence="1 2" key="1">
    <citation type="submission" date="2013-04" db="EMBL/GenBank/DDBJ databases">
        <authorList>
            <person name="Harkins D.M."/>
            <person name="Durkin A.S."/>
            <person name="Brinkac L.M."/>
            <person name="Haft D.H."/>
            <person name="Selengut J.D."/>
            <person name="Sanka R."/>
            <person name="DePew J."/>
            <person name="Purushe J."/>
            <person name="Hartskeerl R.A."/>
            <person name="Ahmed A."/>
            <person name="van der Linden H."/>
            <person name="Goris M.G.A."/>
            <person name="Vinetz J.M."/>
            <person name="Sutton G.G."/>
            <person name="Nierman W.C."/>
            <person name="Fouts D.E."/>
        </authorList>
    </citation>
    <scope>NUCLEOTIDE SEQUENCE [LARGE SCALE GENOMIC DNA]</scope>
    <source>
        <strain evidence="1 2">Sao Paulo</strain>
    </source>
</reference>
<sequence length="63" mass="7305">MNRNPKPTKKGILDQKKKILLEKLSTALEINNMETLPNLVTIAKILNIQTYELKKLFKNKNIL</sequence>
<evidence type="ECO:0000313" key="1">
    <source>
        <dbReference type="EMBL" id="EOQ90575.1"/>
    </source>
</evidence>
<dbReference type="AlphaFoldDB" id="A0A5E8HH14"/>
<gene>
    <name evidence="1" type="ORF">LEP1GSC202_3805</name>
</gene>
<dbReference type="STRING" id="1249483.LEP1GSC202_3805"/>